<dbReference type="Pfam" id="PF00535">
    <property type="entry name" value="Glycos_transf_2"/>
    <property type="match status" value="1"/>
</dbReference>
<name>A7GVY8_CAMC5</name>
<dbReference type="InterPro" id="IPR029044">
    <property type="entry name" value="Nucleotide-diphossugar_trans"/>
</dbReference>
<sequence length="242" mass="27350">MNERCSVIIITLNEERNIKNLLSDLCLQTHKNFEVIVVDSDSTDGTTAAASEFSGKLDLSVIAMNERGASLGRNTGAKNARFERLIFLDADDRIKPDFLEKSLAALQKSGLWVAGGQIWGGENLMTRLGIGIFNLGMLVTQYFSPTCTGACIFSTKTVHEHIGGFDTRIKLCEDCDYVNRASKTFRFRMLAVKFRFNARRLEQDGLFKMGALYLRANVRRLIFGELLNDEIKYPFAHYREKQ</sequence>
<dbReference type="SUPFAM" id="SSF53448">
    <property type="entry name" value="Nucleotide-diphospho-sugar transferases"/>
    <property type="match status" value="1"/>
</dbReference>
<dbReference type="KEGG" id="ccv:CCV52592_0338"/>
<evidence type="ECO:0000313" key="3">
    <source>
        <dbReference type="Proteomes" id="UP000006380"/>
    </source>
</evidence>
<dbReference type="OrthoDB" id="5379872at2"/>
<proteinExistence type="predicted"/>
<accession>A7GVY8</accession>
<evidence type="ECO:0000313" key="2">
    <source>
        <dbReference type="EMBL" id="EAT99721.1"/>
    </source>
</evidence>
<dbReference type="RefSeq" id="WP_011991665.1">
    <property type="nucleotide sequence ID" value="NC_009715.2"/>
</dbReference>
<organism evidence="2 3">
    <name type="scientific">Campylobacter curvus (strain 525.92)</name>
    <dbReference type="NCBI Taxonomy" id="360105"/>
    <lineage>
        <taxon>Bacteria</taxon>
        <taxon>Pseudomonadati</taxon>
        <taxon>Campylobacterota</taxon>
        <taxon>Epsilonproteobacteria</taxon>
        <taxon>Campylobacterales</taxon>
        <taxon>Campylobacteraceae</taxon>
        <taxon>Campylobacter</taxon>
    </lineage>
</organism>
<dbReference type="Proteomes" id="UP000006380">
    <property type="component" value="Chromosome"/>
</dbReference>
<gene>
    <name evidence="2" type="ORF">CCV52592_0338</name>
</gene>
<dbReference type="EMBL" id="CP000767">
    <property type="protein sequence ID" value="EAT99721.1"/>
    <property type="molecule type" value="Genomic_DNA"/>
</dbReference>
<dbReference type="STRING" id="360105.CCV52592_0338"/>
<evidence type="ECO:0000259" key="1">
    <source>
        <dbReference type="Pfam" id="PF00535"/>
    </source>
</evidence>
<protein>
    <submittedName>
        <fullName evidence="2">Glycosyltransferase, family 2</fullName>
    </submittedName>
</protein>
<feature type="domain" description="Glycosyltransferase 2-like" evidence="1">
    <location>
        <begin position="6"/>
        <end position="120"/>
    </location>
</feature>
<dbReference type="PANTHER" id="PTHR43685">
    <property type="entry name" value="GLYCOSYLTRANSFERASE"/>
    <property type="match status" value="1"/>
</dbReference>
<dbReference type="InterPro" id="IPR050834">
    <property type="entry name" value="Glycosyltransf_2"/>
</dbReference>
<keyword evidence="3" id="KW-1185">Reference proteome</keyword>
<dbReference type="AlphaFoldDB" id="A7GVY8"/>
<dbReference type="InterPro" id="IPR001173">
    <property type="entry name" value="Glyco_trans_2-like"/>
</dbReference>
<dbReference type="Gene3D" id="3.90.550.10">
    <property type="entry name" value="Spore Coat Polysaccharide Biosynthesis Protein SpsA, Chain A"/>
    <property type="match status" value="1"/>
</dbReference>
<dbReference type="HOGENOM" id="CLU_025996_17_6_7"/>
<reference evidence="2" key="1">
    <citation type="submission" date="2016-07" db="EMBL/GenBank/DDBJ databases">
        <title>Comparative genomics of the Campylobacter concisus group.</title>
        <authorList>
            <person name="Miller W.G."/>
            <person name="Yee E."/>
            <person name="Chapman M.H."/>
            <person name="Huynh S."/>
            <person name="Bono J.L."/>
            <person name="On S.L.W."/>
            <person name="StLeger J."/>
            <person name="Foster G."/>
            <person name="Parker C.T."/>
        </authorList>
    </citation>
    <scope>NUCLEOTIDE SEQUENCE</scope>
    <source>
        <strain evidence="2">525.92</strain>
    </source>
</reference>
<dbReference type="PANTHER" id="PTHR43685:SF2">
    <property type="entry name" value="GLYCOSYLTRANSFERASE 2-LIKE DOMAIN-CONTAINING PROTEIN"/>
    <property type="match status" value="1"/>
</dbReference>